<protein>
    <submittedName>
        <fullName evidence="1">Uncharacterized protein</fullName>
    </submittedName>
</protein>
<keyword evidence="2" id="KW-1185">Reference proteome</keyword>
<reference evidence="1 2" key="1">
    <citation type="submission" date="2019-02" db="EMBL/GenBank/DDBJ databases">
        <title>Kribbella capetownensis sp. nov. and Kribbella speibonae sp. nov., isolated from soil.</title>
        <authorList>
            <person name="Curtis S.M."/>
            <person name="Norton I."/>
            <person name="Everest G.J."/>
            <person name="Meyers P.R."/>
        </authorList>
    </citation>
    <scope>NUCLEOTIDE SEQUENCE [LARGE SCALE GENOMIC DNA]</scope>
    <source>
        <strain evidence="1 2">YM53</strain>
    </source>
</reference>
<name>A0A4R0IM37_9ACTN</name>
<evidence type="ECO:0000313" key="2">
    <source>
        <dbReference type="Proteomes" id="UP000293342"/>
    </source>
</evidence>
<dbReference type="EMBL" id="SJKD01000019">
    <property type="protein sequence ID" value="TCC33919.1"/>
    <property type="molecule type" value="Genomic_DNA"/>
</dbReference>
<proteinExistence type="predicted"/>
<sequence length="122" mass="13452">MGSNVWHPGGMVGRFNVREGAGDADWSVWDNAANGTRGAGLSEEAACRLAADLELQYDVYGPRSPDHVRRVDPPVPVEKAWVAAGFVDAWVFEQGTWIGRVKGRDNKYSWIPGIELRQADQI</sequence>
<dbReference type="Proteomes" id="UP000293342">
    <property type="component" value="Unassembled WGS sequence"/>
</dbReference>
<accession>A0A4R0IM37</accession>
<evidence type="ECO:0000313" key="1">
    <source>
        <dbReference type="EMBL" id="TCC33919.1"/>
    </source>
</evidence>
<organism evidence="1 2">
    <name type="scientific">Kribbella capetownensis</name>
    <dbReference type="NCBI Taxonomy" id="1572659"/>
    <lineage>
        <taxon>Bacteria</taxon>
        <taxon>Bacillati</taxon>
        <taxon>Actinomycetota</taxon>
        <taxon>Actinomycetes</taxon>
        <taxon>Propionibacteriales</taxon>
        <taxon>Kribbellaceae</taxon>
        <taxon>Kribbella</taxon>
    </lineage>
</organism>
<comment type="caution">
    <text evidence="1">The sequence shown here is derived from an EMBL/GenBank/DDBJ whole genome shotgun (WGS) entry which is preliminary data.</text>
</comment>
<dbReference type="AlphaFoldDB" id="A0A4R0IM37"/>
<gene>
    <name evidence="1" type="ORF">E0H75_42160</name>
</gene>
<dbReference type="OrthoDB" id="3825884at2"/>